<dbReference type="GO" id="GO:0005768">
    <property type="term" value="C:endosome"/>
    <property type="evidence" value="ECO:0007669"/>
    <property type="project" value="TreeGrafter"/>
</dbReference>
<protein>
    <submittedName>
        <fullName evidence="8">Unnamed protein product</fullName>
    </submittedName>
</protein>
<keyword evidence="3 6" id="KW-1133">Transmembrane helix</keyword>
<dbReference type="GO" id="GO:0140326">
    <property type="term" value="F:ATPase-coupled intramembrane lipid transporter activity"/>
    <property type="evidence" value="ECO:0007669"/>
    <property type="project" value="TreeGrafter"/>
</dbReference>
<feature type="transmembrane region" description="Helical" evidence="6">
    <location>
        <begin position="508"/>
        <end position="528"/>
    </location>
</feature>
<dbReference type="InterPro" id="IPR001757">
    <property type="entry name" value="P_typ_ATPase"/>
</dbReference>
<dbReference type="InterPro" id="IPR008250">
    <property type="entry name" value="ATPase_P-typ_transduc_dom_A_sf"/>
</dbReference>
<evidence type="ECO:0000256" key="1">
    <source>
        <dbReference type="ARBA" id="ARBA00004370"/>
    </source>
</evidence>
<dbReference type="EMBL" id="BSYA01000212">
    <property type="protein sequence ID" value="GMG36790.1"/>
    <property type="molecule type" value="Genomic_DNA"/>
</dbReference>
<sequence length="625" mass="69122">MPSSSDYLNPKARASIADDSGSDDDLDLEELDPTSATIHSPRSTDESTRPRDHGPGIALRNLRLGVRDRVWGRNQSGTYRGSEDMDRLLEDRDDDGLRRSHASSHNYTDDNAPLLEEGRHESGRSFPDNERVLHRNRRFRFPGANIASLFFGSSASTESETVIAKPPRDVFVGQVQRSKYPPNIVSNAKYTPWSFLPRTLYNEFSFFFNIYFLLVALSQIIPVLRIGYMSSYIAPLAFVVSISLGKEALDDIGRRRRDAEANAEEFSVLAFDKPLERQTLSARGDVNSEIANAIQVTKKSRDLKVGDVLKIRKNQRLPADVVILKSVSNDTAHQDTVTELSSDLIQADQSLGPPTAESSSRTAAETTNTSSTSDTFIRTDQLDGETDWKLRLPSVLSQNLPLLDLSRLKVTASAPDKSVNDFVGTIELGPPVGFYDPHVDKTDGDNSGNEGVQSKSAPLTIDNTAWANTVLASNTITYAVIIYTGSQTRAALSTSPSRSKVGLLEYEINNLTKILCVLTLALSIILVALEGFQPTNDKEWYVAIMIYLILFSTIIPMSLRVNLDMAKSVYGRFIERDKDIPGTVVRTSTIPEDLGRIEYLLSDKTGTLTQNGMFLSLLCIKLLVN</sequence>
<gene>
    <name evidence="8" type="ORF">Aory04_001176800</name>
</gene>
<dbReference type="PANTHER" id="PTHR24092">
    <property type="entry name" value="PROBABLE PHOSPHOLIPID-TRANSPORTING ATPASE"/>
    <property type="match status" value="1"/>
</dbReference>
<comment type="caution">
    <text evidence="8">The sequence shown here is derived from an EMBL/GenBank/DDBJ whole genome shotgun (WGS) entry which is preliminary data.</text>
</comment>
<dbReference type="GO" id="GO:0045332">
    <property type="term" value="P:phospholipid translocation"/>
    <property type="evidence" value="ECO:0007669"/>
    <property type="project" value="TreeGrafter"/>
</dbReference>
<dbReference type="GO" id="GO:0005886">
    <property type="term" value="C:plasma membrane"/>
    <property type="evidence" value="ECO:0007669"/>
    <property type="project" value="TreeGrafter"/>
</dbReference>
<feature type="region of interest" description="Disordered" evidence="5">
    <location>
        <begin position="348"/>
        <end position="378"/>
    </location>
</feature>
<dbReference type="FunFam" id="1.20.1110.10:FF:000048">
    <property type="entry name" value="Phospholipid-transporting ATPase"/>
    <property type="match status" value="1"/>
</dbReference>
<evidence type="ECO:0000256" key="6">
    <source>
        <dbReference type="SAM" id="Phobius"/>
    </source>
</evidence>
<dbReference type="SUPFAM" id="SSF81665">
    <property type="entry name" value="Calcium ATPase, transmembrane domain M"/>
    <property type="match status" value="1"/>
</dbReference>
<organism evidence="8 9">
    <name type="scientific">Aspergillus oryzae</name>
    <name type="common">Yellow koji mold</name>
    <dbReference type="NCBI Taxonomy" id="5062"/>
    <lineage>
        <taxon>Eukaryota</taxon>
        <taxon>Fungi</taxon>
        <taxon>Dikarya</taxon>
        <taxon>Ascomycota</taxon>
        <taxon>Pezizomycotina</taxon>
        <taxon>Eurotiomycetes</taxon>
        <taxon>Eurotiomycetidae</taxon>
        <taxon>Eurotiales</taxon>
        <taxon>Aspergillaceae</taxon>
        <taxon>Aspergillus</taxon>
        <taxon>Aspergillus subgen. Circumdati</taxon>
    </lineage>
</organism>
<proteinExistence type="predicted"/>
<evidence type="ECO:0000256" key="2">
    <source>
        <dbReference type="ARBA" id="ARBA00022692"/>
    </source>
</evidence>
<feature type="transmembrane region" description="Helical" evidence="6">
    <location>
        <begin position="540"/>
        <end position="559"/>
    </location>
</feature>
<keyword evidence="2 6" id="KW-0812">Transmembrane</keyword>
<dbReference type="AlphaFoldDB" id="A0AAN4YX83"/>
<keyword evidence="4 6" id="KW-0472">Membrane</keyword>
<feature type="compositionally biased region" description="Basic and acidic residues" evidence="5">
    <location>
        <begin position="42"/>
        <end position="54"/>
    </location>
</feature>
<evidence type="ECO:0000259" key="7">
    <source>
        <dbReference type="Pfam" id="PF16209"/>
    </source>
</evidence>
<dbReference type="PANTHER" id="PTHR24092:SF5">
    <property type="entry name" value="PHOSPHOLIPID-TRANSPORTING ATPASE"/>
    <property type="match status" value="1"/>
</dbReference>
<dbReference type="InterPro" id="IPR032631">
    <property type="entry name" value="P-type_ATPase_N"/>
</dbReference>
<dbReference type="Proteomes" id="UP001165205">
    <property type="component" value="Unassembled WGS sequence"/>
</dbReference>
<dbReference type="InterPro" id="IPR023298">
    <property type="entry name" value="ATPase_P-typ_TM_dom_sf"/>
</dbReference>
<feature type="region of interest" description="Disordered" evidence="5">
    <location>
        <begin position="1"/>
        <end position="57"/>
    </location>
</feature>
<dbReference type="InterPro" id="IPR018303">
    <property type="entry name" value="ATPase_P-typ_P_site"/>
</dbReference>
<name>A0AAN4YX83_ASPOZ</name>
<dbReference type="PROSITE" id="PS00154">
    <property type="entry name" value="ATPASE_E1_E2"/>
    <property type="match status" value="1"/>
</dbReference>
<dbReference type="SUPFAM" id="SSF81653">
    <property type="entry name" value="Calcium ATPase, transduction domain A"/>
    <property type="match status" value="1"/>
</dbReference>
<dbReference type="GO" id="GO:0006897">
    <property type="term" value="P:endocytosis"/>
    <property type="evidence" value="ECO:0007669"/>
    <property type="project" value="TreeGrafter"/>
</dbReference>
<evidence type="ECO:0000313" key="9">
    <source>
        <dbReference type="Proteomes" id="UP001165205"/>
    </source>
</evidence>
<dbReference type="Gene3D" id="2.70.150.10">
    <property type="entry name" value="Calcium-transporting ATPase, cytoplasmic transduction domain A"/>
    <property type="match status" value="1"/>
</dbReference>
<evidence type="ECO:0000313" key="8">
    <source>
        <dbReference type="EMBL" id="GMG36790.1"/>
    </source>
</evidence>
<evidence type="ECO:0000256" key="3">
    <source>
        <dbReference type="ARBA" id="ARBA00022989"/>
    </source>
</evidence>
<feature type="compositionally biased region" description="Acidic residues" evidence="5">
    <location>
        <begin position="20"/>
        <end position="32"/>
    </location>
</feature>
<dbReference type="GO" id="GO:0005524">
    <property type="term" value="F:ATP binding"/>
    <property type="evidence" value="ECO:0007669"/>
    <property type="project" value="InterPro"/>
</dbReference>
<dbReference type="NCBIfam" id="TIGR01494">
    <property type="entry name" value="ATPase_P-type"/>
    <property type="match status" value="1"/>
</dbReference>
<dbReference type="Pfam" id="PF16209">
    <property type="entry name" value="PhoLip_ATPase_N"/>
    <property type="match status" value="1"/>
</dbReference>
<feature type="transmembrane region" description="Helical" evidence="6">
    <location>
        <begin position="206"/>
        <end position="226"/>
    </location>
</feature>
<feature type="domain" description="P-type ATPase N-terminal" evidence="7">
    <location>
        <begin position="177"/>
        <end position="226"/>
    </location>
</feature>
<evidence type="ECO:0000256" key="5">
    <source>
        <dbReference type="SAM" id="MobiDB-lite"/>
    </source>
</evidence>
<reference evidence="8" key="1">
    <citation type="submission" date="2023-04" db="EMBL/GenBank/DDBJ databases">
        <title>Aspergillus oryzae NBRC 4228.</title>
        <authorList>
            <person name="Ichikawa N."/>
            <person name="Sato H."/>
            <person name="Tonouchi N."/>
        </authorList>
    </citation>
    <scope>NUCLEOTIDE SEQUENCE</scope>
    <source>
        <strain evidence="8">NBRC 4228</strain>
    </source>
</reference>
<feature type="compositionally biased region" description="Low complexity" evidence="5">
    <location>
        <begin position="355"/>
        <end position="373"/>
    </location>
</feature>
<feature type="compositionally biased region" description="Basic and acidic residues" evidence="5">
    <location>
        <begin position="116"/>
        <end position="127"/>
    </location>
</feature>
<dbReference type="GO" id="GO:0005802">
    <property type="term" value="C:trans-Golgi network"/>
    <property type="evidence" value="ECO:0007669"/>
    <property type="project" value="TreeGrafter"/>
</dbReference>
<dbReference type="GO" id="GO:0006890">
    <property type="term" value="P:retrograde vesicle-mediated transport, Golgi to endoplasmic reticulum"/>
    <property type="evidence" value="ECO:0007669"/>
    <property type="project" value="TreeGrafter"/>
</dbReference>
<dbReference type="GO" id="GO:0016887">
    <property type="term" value="F:ATP hydrolysis activity"/>
    <property type="evidence" value="ECO:0007669"/>
    <property type="project" value="InterPro"/>
</dbReference>
<feature type="region of interest" description="Disordered" evidence="5">
    <location>
        <begin position="94"/>
        <end position="127"/>
    </location>
</feature>
<accession>A0AAN4YX83</accession>
<comment type="subcellular location">
    <subcellularLocation>
        <location evidence="1">Membrane</location>
    </subcellularLocation>
</comment>
<evidence type="ECO:0000256" key="4">
    <source>
        <dbReference type="ARBA" id="ARBA00023136"/>
    </source>
</evidence>